<name>A0A0S7EXJ7_9TELE</name>
<evidence type="ECO:0000256" key="1">
    <source>
        <dbReference type="SAM" id="Coils"/>
    </source>
</evidence>
<dbReference type="PANTHER" id="PTHR14882:SF4">
    <property type="entry name" value="COILED-COIL DOMAIN-CONTAINING PROTEIN 92"/>
    <property type="match status" value="1"/>
</dbReference>
<keyword evidence="1" id="KW-0175">Coiled coil</keyword>
<feature type="coiled-coil region" evidence="1">
    <location>
        <begin position="8"/>
        <end position="63"/>
    </location>
</feature>
<protein>
    <submittedName>
        <fullName evidence="3">CCD92</fullName>
    </submittedName>
</protein>
<proteinExistence type="predicted"/>
<dbReference type="InterPro" id="IPR040370">
    <property type="entry name" value="CCDC74A/CCDC74B/CCDC92"/>
</dbReference>
<sequence>MLLITVCADSSEERCRELQRRCEELEAQLKKKEEENTELLRDLEQKNAMISVLENTIKEREKKYLEELKMKSHKLAVLSGGAGAEGKHHRLPHLAASRHEEEAFGRKFLRGESQRQSHQLLQADASPRQGQAA</sequence>
<dbReference type="EMBL" id="GBYX01474621">
    <property type="protein sequence ID" value="JAO07043.1"/>
    <property type="molecule type" value="Transcribed_RNA"/>
</dbReference>
<dbReference type="PANTHER" id="PTHR14882">
    <property type="entry name" value="COILED-COIL DOMAIN-CONTAINING 74A"/>
    <property type="match status" value="1"/>
</dbReference>
<feature type="compositionally biased region" description="Basic and acidic residues" evidence="2">
    <location>
        <begin position="97"/>
        <end position="115"/>
    </location>
</feature>
<organism evidence="3">
    <name type="scientific">Poeciliopsis prolifica</name>
    <name type="common">blackstripe livebearer</name>
    <dbReference type="NCBI Taxonomy" id="188132"/>
    <lineage>
        <taxon>Eukaryota</taxon>
        <taxon>Metazoa</taxon>
        <taxon>Chordata</taxon>
        <taxon>Craniata</taxon>
        <taxon>Vertebrata</taxon>
        <taxon>Euteleostomi</taxon>
        <taxon>Actinopterygii</taxon>
        <taxon>Neopterygii</taxon>
        <taxon>Teleostei</taxon>
        <taxon>Neoteleostei</taxon>
        <taxon>Acanthomorphata</taxon>
        <taxon>Ovalentaria</taxon>
        <taxon>Atherinomorphae</taxon>
        <taxon>Cyprinodontiformes</taxon>
        <taxon>Poeciliidae</taxon>
        <taxon>Poeciliinae</taxon>
        <taxon>Poeciliopsis</taxon>
    </lineage>
</organism>
<reference evidence="3" key="1">
    <citation type="submission" date="2014-12" db="EMBL/GenBank/DDBJ databases">
        <title>Parallel Evolution in Life History Adaptation Evident in the Tissue-Specific Poeciliopsis prolifica transcriptome.</title>
        <authorList>
            <person name="Jue N.K."/>
            <person name="Foley R.J."/>
            <person name="Obergfell C."/>
            <person name="Reznick D.N."/>
            <person name="O'Neill R.J."/>
            <person name="O'Neill M.J."/>
        </authorList>
    </citation>
    <scope>NUCLEOTIDE SEQUENCE</scope>
</reference>
<gene>
    <name evidence="3" type="primary">CCD92</name>
</gene>
<dbReference type="AlphaFoldDB" id="A0A0S7EXJ7"/>
<accession>A0A0S7EXJ7</accession>
<evidence type="ECO:0000313" key="3">
    <source>
        <dbReference type="EMBL" id="JAO07043.1"/>
    </source>
</evidence>
<feature type="region of interest" description="Disordered" evidence="2">
    <location>
        <begin position="81"/>
        <end position="133"/>
    </location>
</feature>
<evidence type="ECO:0000256" key="2">
    <source>
        <dbReference type="SAM" id="MobiDB-lite"/>
    </source>
</evidence>